<dbReference type="Pfam" id="PF16925">
    <property type="entry name" value="TetR_C_13"/>
    <property type="match status" value="1"/>
</dbReference>
<evidence type="ECO:0000259" key="5">
    <source>
        <dbReference type="PROSITE" id="PS50977"/>
    </source>
</evidence>
<reference evidence="6 7" key="1">
    <citation type="submission" date="2024-07" db="EMBL/GenBank/DDBJ databases">
        <authorList>
            <person name="Kang M."/>
        </authorList>
    </citation>
    <scope>NUCLEOTIDE SEQUENCE [LARGE SCALE GENOMIC DNA]</scope>
    <source>
        <strain evidence="6 7">DFM31</strain>
    </source>
</reference>
<comment type="caution">
    <text evidence="6">The sequence shown here is derived from an EMBL/GenBank/DDBJ whole genome shotgun (WGS) entry which is preliminary data.</text>
</comment>
<dbReference type="Proteomes" id="UP001553161">
    <property type="component" value="Unassembled WGS sequence"/>
</dbReference>
<dbReference type="PROSITE" id="PS50977">
    <property type="entry name" value="HTH_TETR_2"/>
    <property type="match status" value="1"/>
</dbReference>
<dbReference type="InterPro" id="IPR001647">
    <property type="entry name" value="HTH_TetR"/>
</dbReference>
<dbReference type="Gene3D" id="1.10.10.60">
    <property type="entry name" value="Homeodomain-like"/>
    <property type="match status" value="1"/>
</dbReference>
<evidence type="ECO:0000313" key="6">
    <source>
        <dbReference type="EMBL" id="MEV8466474.1"/>
    </source>
</evidence>
<keyword evidence="1" id="KW-0805">Transcription regulation</keyword>
<dbReference type="RefSeq" id="WP_366192274.1">
    <property type="nucleotide sequence ID" value="NZ_JBFBVU010000006.1"/>
</dbReference>
<feature type="DNA-binding region" description="H-T-H motif" evidence="4">
    <location>
        <begin position="30"/>
        <end position="49"/>
    </location>
</feature>
<proteinExistence type="predicted"/>
<dbReference type="Gene3D" id="1.10.357.10">
    <property type="entry name" value="Tetracycline Repressor, domain 2"/>
    <property type="match status" value="1"/>
</dbReference>
<keyword evidence="2 4" id="KW-0238">DNA-binding</keyword>
<dbReference type="EMBL" id="JBFBVU010000006">
    <property type="protein sequence ID" value="MEV8466474.1"/>
    <property type="molecule type" value="Genomic_DNA"/>
</dbReference>
<evidence type="ECO:0000256" key="4">
    <source>
        <dbReference type="PROSITE-ProRule" id="PRU00335"/>
    </source>
</evidence>
<gene>
    <name evidence="6" type="ORF">AB0T83_06715</name>
</gene>
<dbReference type="InterPro" id="IPR011075">
    <property type="entry name" value="TetR_C"/>
</dbReference>
<dbReference type="Pfam" id="PF00440">
    <property type="entry name" value="TetR_N"/>
    <property type="match status" value="1"/>
</dbReference>
<dbReference type="PANTHER" id="PTHR47506:SF10">
    <property type="entry name" value="TRANSCRIPTIONAL REGULATORY PROTEIN"/>
    <property type="match status" value="1"/>
</dbReference>
<dbReference type="PANTHER" id="PTHR47506">
    <property type="entry name" value="TRANSCRIPTIONAL REGULATORY PROTEIN"/>
    <property type="match status" value="1"/>
</dbReference>
<feature type="domain" description="HTH tetR-type" evidence="5">
    <location>
        <begin position="7"/>
        <end position="67"/>
    </location>
</feature>
<keyword evidence="3" id="KW-0804">Transcription</keyword>
<evidence type="ECO:0000256" key="3">
    <source>
        <dbReference type="ARBA" id="ARBA00023163"/>
    </source>
</evidence>
<dbReference type="InterPro" id="IPR009057">
    <property type="entry name" value="Homeodomain-like_sf"/>
</dbReference>
<sequence length="201" mass="22242">MSIRSKSHDRDKALARARDLFWKQGFHATSLKDIEAALHMHPGSIYAAFGNKETLFRMALERYAEEVAESRQKILDAAPDALEGLARFVETAHPVTRDDLPQPACFLAKTGMDTGLTQPALRAAISALLDRTEAAFAQTYRQAQAEGALPANADPDNLARRLHATLTGIGVYALRPERREQARLMARDLADEIRALRHLAS</sequence>
<accession>A0ABV3L4G2</accession>
<protein>
    <submittedName>
        <fullName evidence="6">TetR/AcrR family transcriptional regulator</fullName>
    </submittedName>
</protein>
<keyword evidence="7" id="KW-1185">Reference proteome</keyword>
<evidence type="ECO:0000313" key="7">
    <source>
        <dbReference type="Proteomes" id="UP001553161"/>
    </source>
</evidence>
<evidence type="ECO:0000256" key="2">
    <source>
        <dbReference type="ARBA" id="ARBA00023125"/>
    </source>
</evidence>
<name>A0ABV3L4G2_9RHOB</name>
<evidence type="ECO:0000256" key="1">
    <source>
        <dbReference type="ARBA" id="ARBA00023015"/>
    </source>
</evidence>
<dbReference type="InterPro" id="IPR036271">
    <property type="entry name" value="Tet_transcr_reg_TetR-rel_C_sf"/>
</dbReference>
<dbReference type="SUPFAM" id="SSF48498">
    <property type="entry name" value="Tetracyclin repressor-like, C-terminal domain"/>
    <property type="match status" value="1"/>
</dbReference>
<organism evidence="6 7">
    <name type="scientific">Meridianimarinicoccus marinus</name>
    <dbReference type="NCBI Taxonomy" id="3231483"/>
    <lineage>
        <taxon>Bacteria</taxon>
        <taxon>Pseudomonadati</taxon>
        <taxon>Pseudomonadota</taxon>
        <taxon>Alphaproteobacteria</taxon>
        <taxon>Rhodobacterales</taxon>
        <taxon>Paracoccaceae</taxon>
        <taxon>Meridianimarinicoccus</taxon>
    </lineage>
</organism>
<dbReference type="SUPFAM" id="SSF46689">
    <property type="entry name" value="Homeodomain-like"/>
    <property type="match status" value="1"/>
</dbReference>